<reference evidence="2" key="1">
    <citation type="journal article" date="2017" name="Cell">
        <title>Insights into land plant evolution garnered from the Marchantia polymorpha genome.</title>
        <authorList>
            <person name="Bowman J.L."/>
            <person name="Kohchi T."/>
            <person name="Yamato K.T."/>
            <person name="Jenkins J."/>
            <person name="Shu S."/>
            <person name="Ishizaki K."/>
            <person name="Yamaoka S."/>
            <person name="Nishihama R."/>
            <person name="Nakamura Y."/>
            <person name="Berger F."/>
            <person name="Adam C."/>
            <person name="Aki S.S."/>
            <person name="Althoff F."/>
            <person name="Araki T."/>
            <person name="Arteaga-Vazquez M.A."/>
            <person name="Balasubrmanian S."/>
            <person name="Barry K."/>
            <person name="Bauer D."/>
            <person name="Boehm C.R."/>
            <person name="Briginshaw L."/>
            <person name="Caballero-Perez J."/>
            <person name="Catarino B."/>
            <person name="Chen F."/>
            <person name="Chiyoda S."/>
            <person name="Chovatia M."/>
            <person name="Davies K.M."/>
            <person name="Delmans M."/>
            <person name="Demura T."/>
            <person name="Dierschke T."/>
            <person name="Dolan L."/>
            <person name="Dorantes-Acosta A.E."/>
            <person name="Eklund D.M."/>
            <person name="Florent S.N."/>
            <person name="Flores-Sandoval E."/>
            <person name="Fujiyama A."/>
            <person name="Fukuzawa H."/>
            <person name="Galik B."/>
            <person name="Grimanelli D."/>
            <person name="Grimwood J."/>
            <person name="Grossniklaus U."/>
            <person name="Hamada T."/>
            <person name="Haseloff J."/>
            <person name="Hetherington A.J."/>
            <person name="Higo A."/>
            <person name="Hirakawa Y."/>
            <person name="Hundley H.N."/>
            <person name="Ikeda Y."/>
            <person name="Inoue K."/>
            <person name="Inoue S.I."/>
            <person name="Ishida S."/>
            <person name="Jia Q."/>
            <person name="Kakita M."/>
            <person name="Kanazawa T."/>
            <person name="Kawai Y."/>
            <person name="Kawashima T."/>
            <person name="Kennedy M."/>
            <person name="Kinose K."/>
            <person name="Kinoshita T."/>
            <person name="Kohara Y."/>
            <person name="Koide E."/>
            <person name="Komatsu K."/>
            <person name="Kopischke S."/>
            <person name="Kubo M."/>
            <person name="Kyozuka J."/>
            <person name="Lagercrantz U."/>
            <person name="Lin S.S."/>
            <person name="Lindquist E."/>
            <person name="Lipzen A.M."/>
            <person name="Lu C.W."/>
            <person name="De Luna E."/>
            <person name="Martienssen R.A."/>
            <person name="Minamino N."/>
            <person name="Mizutani M."/>
            <person name="Mizutani M."/>
            <person name="Mochizuki N."/>
            <person name="Monte I."/>
            <person name="Mosher R."/>
            <person name="Nagasaki H."/>
            <person name="Nakagami H."/>
            <person name="Naramoto S."/>
            <person name="Nishitani K."/>
            <person name="Ohtani M."/>
            <person name="Okamoto T."/>
            <person name="Okumura M."/>
            <person name="Phillips J."/>
            <person name="Pollak B."/>
            <person name="Reinders A."/>
            <person name="Rovekamp M."/>
            <person name="Sano R."/>
            <person name="Sawa S."/>
            <person name="Schmid M.W."/>
            <person name="Shirakawa M."/>
            <person name="Solano R."/>
            <person name="Spunde A."/>
            <person name="Suetsugu N."/>
            <person name="Sugano S."/>
            <person name="Sugiyama A."/>
            <person name="Sun R."/>
            <person name="Suzuki Y."/>
            <person name="Takenaka M."/>
            <person name="Takezawa D."/>
            <person name="Tomogane H."/>
            <person name="Tsuzuki M."/>
            <person name="Ueda T."/>
            <person name="Umeda M."/>
            <person name="Ward J.M."/>
            <person name="Watanabe Y."/>
            <person name="Yazaki K."/>
            <person name="Yokoyama R."/>
            <person name="Yoshitake Y."/>
            <person name="Yotsui I."/>
            <person name="Zachgo S."/>
            <person name="Schmutz J."/>
        </authorList>
    </citation>
    <scope>NUCLEOTIDE SEQUENCE [LARGE SCALE GENOMIC DNA]</scope>
    <source>
        <strain evidence="2">Tak-1</strain>
    </source>
</reference>
<evidence type="ECO:0000313" key="1">
    <source>
        <dbReference type="EMBL" id="PTQ40122.1"/>
    </source>
</evidence>
<proteinExistence type="predicted"/>
<dbReference type="EMBL" id="KZ772713">
    <property type="protein sequence ID" value="PTQ40122.1"/>
    <property type="molecule type" value="Genomic_DNA"/>
</dbReference>
<dbReference type="Gramene" id="Mp4g17420.1">
    <property type="protein sequence ID" value="Mp4g17420.1.cds"/>
    <property type="gene ID" value="Mp4g17420"/>
</dbReference>
<protein>
    <submittedName>
        <fullName evidence="1">Uncharacterized protein</fullName>
    </submittedName>
</protein>
<evidence type="ECO:0000313" key="2">
    <source>
        <dbReference type="Proteomes" id="UP000244005"/>
    </source>
</evidence>
<organism evidence="1 2">
    <name type="scientific">Marchantia polymorpha</name>
    <name type="common">Common liverwort</name>
    <name type="synonym">Marchantia aquatica</name>
    <dbReference type="NCBI Taxonomy" id="3197"/>
    <lineage>
        <taxon>Eukaryota</taxon>
        <taxon>Viridiplantae</taxon>
        <taxon>Streptophyta</taxon>
        <taxon>Embryophyta</taxon>
        <taxon>Marchantiophyta</taxon>
        <taxon>Marchantiopsida</taxon>
        <taxon>Marchantiidae</taxon>
        <taxon>Marchantiales</taxon>
        <taxon>Marchantiaceae</taxon>
        <taxon>Marchantia</taxon>
    </lineage>
</organism>
<keyword evidence="2" id="KW-1185">Reference proteome</keyword>
<dbReference type="AlphaFoldDB" id="A0A2R6X1Z8"/>
<name>A0A2R6X1Z8_MARPO</name>
<dbReference type="Proteomes" id="UP000244005">
    <property type="component" value="Unassembled WGS sequence"/>
</dbReference>
<accession>A0A2R6X1Z8</accession>
<sequence>MIASCIPFFAPPKQVVIYRATSTVTKMIAIVNEELESKRVVRNISQHTARLDQMEIFCFLLKRFQAHRREKK</sequence>
<gene>
    <name evidence="1" type="ORF">MARPO_0041s0024</name>
</gene>